<dbReference type="Gene3D" id="1.10.10.60">
    <property type="entry name" value="Homeodomain-like"/>
    <property type="match status" value="1"/>
</dbReference>
<dbReference type="InterPro" id="IPR036271">
    <property type="entry name" value="Tet_transcr_reg_TetR-rel_C_sf"/>
</dbReference>
<keyword evidence="7" id="KW-1185">Reference proteome</keyword>
<dbReference type="STRING" id="1217970.SAMN05444002_2647"/>
<dbReference type="EMBL" id="FSRL01000001">
    <property type="protein sequence ID" value="SIO09143.1"/>
    <property type="molecule type" value="Genomic_DNA"/>
</dbReference>
<keyword evidence="1" id="KW-0805">Transcription regulation</keyword>
<evidence type="ECO:0000256" key="4">
    <source>
        <dbReference type="PROSITE-ProRule" id="PRU00335"/>
    </source>
</evidence>
<feature type="domain" description="HTH tetR-type" evidence="5">
    <location>
        <begin position="6"/>
        <end position="66"/>
    </location>
</feature>
<dbReference type="GO" id="GO:0003677">
    <property type="term" value="F:DNA binding"/>
    <property type="evidence" value="ECO:0007669"/>
    <property type="project" value="UniProtKB-UniRule"/>
</dbReference>
<evidence type="ECO:0000259" key="5">
    <source>
        <dbReference type="PROSITE" id="PS50977"/>
    </source>
</evidence>
<accession>A0A1N6GNP7</accession>
<dbReference type="PANTHER" id="PTHR47506">
    <property type="entry name" value="TRANSCRIPTIONAL REGULATORY PROTEIN"/>
    <property type="match status" value="1"/>
</dbReference>
<dbReference type="Proteomes" id="UP000184932">
    <property type="component" value="Unassembled WGS sequence"/>
</dbReference>
<dbReference type="RefSeq" id="WP_074256642.1">
    <property type="nucleotide sequence ID" value="NZ_FSRL01000001.1"/>
</dbReference>
<name>A0A1N6GNP7_9RHOB</name>
<evidence type="ECO:0000313" key="7">
    <source>
        <dbReference type="Proteomes" id="UP000184932"/>
    </source>
</evidence>
<dbReference type="InterPro" id="IPR011075">
    <property type="entry name" value="TetR_C"/>
</dbReference>
<gene>
    <name evidence="6" type="ORF">SAMN05444002_2647</name>
</gene>
<sequence>MTRAAPYDRETALDAALTLFWRKGFHATSLKDLEAALAMKPGSIYAAFSSKEALFRETLRLYRARSAANVAARAEAATTPLEALADHARATGRPTQERPGGCMLTKTVLELAEDPSEAGADARRYLMEVQDLFFGLFEQARAAGELPAGADSRRLARRFQSNMFGLAVETLRGSPAEDLAALADDIAEEVLRLRQRQ</sequence>
<dbReference type="PROSITE" id="PS50977">
    <property type="entry name" value="HTH_TETR_2"/>
    <property type="match status" value="1"/>
</dbReference>
<keyword evidence="3" id="KW-0804">Transcription</keyword>
<dbReference type="Gene3D" id="1.10.357.10">
    <property type="entry name" value="Tetracycline Repressor, domain 2"/>
    <property type="match status" value="1"/>
</dbReference>
<proteinExistence type="predicted"/>
<evidence type="ECO:0000256" key="2">
    <source>
        <dbReference type="ARBA" id="ARBA00023125"/>
    </source>
</evidence>
<protein>
    <submittedName>
        <fullName evidence="6">Transcriptional regulator, TetR family</fullName>
    </submittedName>
</protein>
<dbReference type="InterPro" id="IPR009057">
    <property type="entry name" value="Homeodomain-like_sf"/>
</dbReference>
<feature type="DNA-binding region" description="H-T-H motif" evidence="4">
    <location>
        <begin position="29"/>
        <end position="48"/>
    </location>
</feature>
<evidence type="ECO:0000313" key="6">
    <source>
        <dbReference type="EMBL" id="SIO09143.1"/>
    </source>
</evidence>
<dbReference type="InterPro" id="IPR001647">
    <property type="entry name" value="HTH_TetR"/>
</dbReference>
<evidence type="ECO:0000256" key="3">
    <source>
        <dbReference type="ARBA" id="ARBA00023163"/>
    </source>
</evidence>
<dbReference type="OrthoDB" id="9779746at2"/>
<dbReference type="AlphaFoldDB" id="A0A1N6GNP7"/>
<evidence type="ECO:0000256" key="1">
    <source>
        <dbReference type="ARBA" id="ARBA00023015"/>
    </source>
</evidence>
<dbReference type="PANTHER" id="PTHR47506:SF10">
    <property type="entry name" value="TRANSCRIPTIONAL REGULATORY PROTEIN"/>
    <property type="match status" value="1"/>
</dbReference>
<reference evidence="7" key="1">
    <citation type="submission" date="2016-11" db="EMBL/GenBank/DDBJ databases">
        <authorList>
            <person name="Varghese N."/>
            <person name="Submissions S."/>
        </authorList>
    </citation>
    <scope>NUCLEOTIDE SEQUENCE [LARGE SCALE GENOMIC DNA]</scope>
    <source>
        <strain evidence="7">DSM 29440</strain>
    </source>
</reference>
<keyword evidence="2 4" id="KW-0238">DNA-binding</keyword>
<dbReference type="Pfam" id="PF16925">
    <property type="entry name" value="TetR_C_13"/>
    <property type="match status" value="1"/>
</dbReference>
<dbReference type="SUPFAM" id="SSF48498">
    <property type="entry name" value="Tetracyclin repressor-like, C-terminal domain"/>
    <property type="match status" value="1"/>
</dbReference>
<organism evidence="6 7">
    <name type="scientific">Vannielia litorea</name>
    <dbReference type="NCBI Taxonomy" id="1217970"/>
    <lineage>
        <taxon>Bacteria</taxon>
        <taxon>Pseudomonadati</taxon>
        <taxon>Pseudomonadota</taxon>
        <taxon>Alphaproteobacteria</taxon>
        <taxon>Rhodobacterales</taxon>
        <taxon>Paracoccaceae</taxon>
        <taxon>Vannielia</taxon>
    </lineage>
</organism>
<dbReference type="Pfam" id="PF00440">
    <property type="entry name" value="TetR_N"/>
    <property type="match status" value="1"/>
</dbReference>
<dbReference type="SUPFAM" id="SSF46689">
    <property type="entry name" value="Homeodomain-like"/>
    <property type="match status" value="1"/>
</dbReference>